<keyword evidence="2" id="KW-0813">Transport</keyword>
<dbReference type="InterPro" id="IPR001188">
    <property type="entry name" value="Sperm_putr-bd"/>
</dbReference>
<dbReference type="PANTHER" id="PTHR30222">
    <property type="entry name" value="SPERMIDINE/PUTRESCINE-BINDING PERIPLASMIC PROTEIN"/>
    <property type="match status" value="1"/>
</dbReference>
<keyword evidence="4" id="KW-0574">Periplasm</keyword>
<dbReference type="EMBL" id="JAHLFE010000143">
    <property type="protein sequence ID" value="MBU3844615.1"/>
    <property type="molecule type" value="Genomic_DNA"/>
</dbReference>
<dbReference type="Gene3D" id="3.40.190.10">
    <property type="entry name" value="Periplasmic binding protein-like II"/>
    <property type="match status" value="2"/>
</dbReference>
<evidence type="ECO:0000313" key="5">
    <source>
        <dbReference type="EMBL" id="MBU3844615.1"/>
    </source>
</evidence>
<evidence type="ECO:0000256" key="4">
    <source>
        <dbReference type="ARBA" id="ARBA00022764"/>
    </source>
</evidence>
<dbReference type="CDD" id="cd13659">
    <property type="entry name" value="PBP2_PotF"/>
    <property type="match status" value="1"/>
</dbReference>
<dbReference type="PANTHER" id="PTHR30222:SF12">
    <property type="entry name" value="NORSPERMIDINE SENSOR"/>
    <property type="match status" value="1"/>
</dbReference>
<dbReference type="GO" id="GO:0019808">
    <property type="term" value="F:polyamine binding"/>
    <property type="evidence" value="ECO:0007669"/>
    <property type="project" value="InterPro"/>
</dbReference>
<keyword evidence="3" id="KW-0732">Signal</keyword>
<evidence type="ECO:0000313" key="6">
    <source>
        <dbReference type="Proteomes" id="UP000733611"/>
    </source>
</evidence>
<dbReference type="InterPro" id="IPR006059">
    <property type="entry name" value="SBP"/>
</dbReference>
<accession>A0A948WY91</accession>
<evidence type="ECO:0000256" key="3">
    <source>
        <dbReference type="ARBA" id="ARBA00022729"/>
    </source>
</evidence>
<sequence length="416" mass="45862">MTILASVLSFLSSPRKPRTPRDASTAAATTAPTCNSCPQCFARTLSLVGGALCSLLLSTSALAAPAEDQVVAPDADKNLFVYNWSDYIDPQVLKDFEKETGITVHYDLMDSNEVLEAKLMVGSSGYDIIAPSIHVLKRLGDAGLLLPLDKSKLPNLKHLDPQKMAKIALIDKDNRYGIPYMELSTGIAYNTRKVAEIMGPDFKVDSWRILFDENVLKKLSQCGITALDSPSDMLCSTLIYMGRDPESTKAQDYEDAGEKLKILGRYVRYFHSSQYANDLASGDVCISVAWAGDAQLANQRSLEAGLDPIAYVIPQEGALMGYDMLAITKTSTHPNNAHIFLNYIMRPEVIAKISDYIRYANANKDATALMNPEITSNKGIYYDEQTLQRMHIVVPPAEVERIMTRTWNNVISSSAQ</sequence>
<gene>
    <name evidence="5" type="ORF">H9847_07090</name>
</gene>
<dbReference type="Pfam" id="PF13416">
    <property type="entry name" value="SBP_bac_8"/>
    <property type="match status" value="1"/>
</dbReference>
<evidence type="ECO:0000256" key="1">
    <source>
        <dbReference type="ARBA" id="ARBA00004418"/>
    </source>
</evidence>
<dbReference type="PRINTS" id="PR00909">
    <property type="entry name" value="SPERMDNBNDNG"/>
</dbReference>
<comment type="subcellular location">
    <subcellularLocation>
        <location evidence="1">Periplasm</location>
    </subcellularLocation>
</comment>
<dbReference type="SUPFAM" id="SSF53850">
    <property type="entry name" value="Periplasmic binding protein-like II"/>
    <property type="match status" value="1"/>
</dbReference>
<evidence type="ECO:0000256" key="2">
    <source>
        <dbReference type="ARBA" id="ARBA00022448"/>
    </source>
</evidence>
<dbReference type="AlphaFoldDB" id="A0A948WY91"/>
<dbReference type="GO" id="GO:0042597">
    <property type="term" value="C:periplasmic space"/>
    <property type="evidence" value="ECO:0007669"/>
    <property type="project" value="UniProtKB-SubCell"/>
</dbReference>
<reference evidence="5" key="2">
    <citation type="submission" date="2021-04" db="EMBL/GenBank/DDBJ databases">
        <authorList>
            <person name="Gilroy R."/>
        </authorList>
    </citation>
    <scope>NUCLEOTIDE SEQUENCE</scope>
    <source>
        <strain evidence="5">378</strain>
    </source>
</reference>
<proteinExistence type="predicted"/>
<reference evidence="5" key="1">
    <citation type="journal article" date="2021" name="PeerJ">
        <title>Extensive microbial diversity within the chicken gut microbiome revealed by metagenomics and culture.</title>
        <authorList>
            <person name="Gilroy R."/>
            <person name="Ravi A."/>
            <person name="Getino M."/>
            <person name="Pursley I."/>
            <person name="Horton D.L."/>
            <person name="Alikhan N.F."/>
            <person name="Baker D."/>
            <person name="Gharbi K."/>
            <person name="Hall N."/>
            <person name="Watson M."/>
            <person name="Adriaenssens E.M."/>
            <person name="Foster-Nyarko E."/>
            <person name="Jarju S."/>
            <person name="Secka A."/>
            <person name="Antonio M."/>
            <person name="Oren A."/>
            <person name="Chaudhuri R.R."/>
            <person name="La Ragione R."/>
            <person name="Hildebrand F."/>
            <person name="Pallen M.J."/>
        </authorList>
    </citation>
    <scope>NUCLEOTIDE SEQUENCE</scope>
    <source>
        <strain evidence="5">378</strain>
    </source>
</reference>
<protein>
    <submittedName>
        <fullName evidence="5">Polyamine ABC transporter substrate-binding protein</fullName>
    </submittedName>
</protein>
<name>A0A948WY91_9GAMM</name>
<dbReference type="GO" id="GO:0015846">
    <property type="term" value="P:polyamine transport"/>
    <property type="evidence" value="ECO:0007669"/>
    <property type="project" value="InterPro"/>
</dbReference>
<organism evidence="5 6">
    <name type="scientific">Candidatus Anaerobiospirillum pullicola</name>
    <dbReference type="NCBI Taxonomy" id="2838451"/>
    <lineage>
        <taxon>Bacteria</taxon>
        <taxon>Pseudomonadati</taxon>
        <taxon>Pseudomonadota</taxon>
        <taxon>Gammaproteobacteria</taxon>
        <taxon>Aeromonadales</taxon>
        <taxon>Succinivibrionaceae</taxon>
        <taxon>Anaerobiospirillum</taxon>
    </lineage>
</organism>
<comment type="caution">
    <text evidence="5">The sequence shown here is derived from an EMBL/GenBank/DDBJ whole genome shotgun (WGS) entry which is preliminary data.</text>
</comment>
<dbReference type="Proteomes" id="UP000733611">
    <property type="component" value="Unassembled WGS sequence"/>
</dbReference>